<dbReference type="GO" id="GO:0005737">
    <property type="term" value="C:cytoplasm"/>
    <property type="evidence" value="ECO:0007669"/>
    <property type="project" value="TreeGrafter"/>
</dbReference>
<evidence type="ECO:0008006" key="4">
    <source>
        <dbReference type="Google" id="ProtNLM"/>
    </source>
</evidence>
<dbReference type="InterPro" id="IPR003462">
    <property type="entry name" value="ODC_Mu_crystall"/>
</dbReference>
<proteinExistence type="inferred from homology"/>
<evidence type="ECO:0000313" key="3">
    <source>
        <dbReference type="Proteomes" id="UP001140513"/>
    </source>
</evidence>
<evidence type="ECO:0000313" key="2">
    <source>
        <dbReference type="EMBL" id="KAJ4360934.1"/>
    </source>
</evidence>
<comment type="similarity">
    <text evidence="1">Belongs to the ornithine cyclodeaminase/mu-crystallin family.</text>
</comment>
<dbReference type="Gene3D" id="3.30.1780.10">
    <property type="entry name" value="ornithine cyclodeaminase, domain 1"/>
    <property type="match status" value="1"/>
</dbReference>
<comment type="caution">
    <text evidence="2">The sequence shown here is derived from an EMBL/GenBank/DDBJ whole genome shotgun (WGS) entry which is preliminary data.</text>
</comment>
<sequence>MSSALTLSAEAVSDTGMLETHTTTDHWKSLIAPKVLSNFILDYDVTMFTVLSDKDIQRILRELSPSALNDLTQILSKALTNYSTQNEGEYQPHRAAVTRPNGQVSLFMPATTENLVGVKIVGVAPSPDPSTLPPGTKPQAGLKSALTLCDELGQAIGILNAAELTAFRTALGSMLLYKDRKNTGNIVVFGAGKQALWHLRLAVLLRAEDIRHITIVNRSSQRSQELIEILKSDAGWPSPITLQALEQHEVKELESQVSVSDVIFCTTPSKSPLFPAAWLTSEMARKKARYIAAIGSYRLDMAEIDPDLLKKVADPSGEFSSQVWQGSITVDSREGCLQEAGELVSSGVPIDKWLEVGAIKESSSSEKEDWLKNGFVIYKSVGIGIMDLAIGRALLDLAQAKNIGLTADDF</sequence>
<evidence type="ECO:0000256" key="1">
    <source>
        <dbReference type="ARBA" id="ARBA00008903"/>
    </source>
</evidence>
<dbReference type="OrthoDB" id="41492at2759"/>
<dbReference type="AlphaFoldDB" id="A0A9W9CGR2"/>
<dbReference type="InterPro" id="IPR036291">
    <property type="entry name" value="NAD(P)-bd_dom_sf"/>
</dbReference>
<dbReference type="SUPFAM" id="SSF51735">
    <property type="entry name" value="NAD(P)-binding Rossmann-fold domains"/>
    <property type="match status" value="1"/>
</dbReference>
<dbReference type="InterPro" id="IPR023401">
    <property type="entry name" value="ODC_N"/>
</dbReference>
<keyword evidence="3" id="KW-1185">Reference proteome</keyword>
<dbReference type="RefSeq" id="XP_056077136.1">
    <property type="nucleotide sequence ID" value="XM_056210314.1"/>
</dbReference>
<dbReference type="PANTHER" id="PTHR13812">
    <property type="entry name" value="KETIMINE REDUCTASE MU-CRYSTALLIN"/>
    <property type="match status" value="1"/>
</dbReference>
<accession>A0A9W9CGR2</accession>
<protein>
    <recommendedName>
        <fullName evidence="4">Ornithine cyclodeaminase</fullName>
    </recommendedName>
</protein>
<dbReference type="Pfam" id="PF02423">
    <property type="entry name" value="OCD_Mu_crystall"/>
    <property type="match status" value="1"/>
</dbReference>
<reference evidence="2" key="1">
    <citation type="submission" date="2022-10" db="EMBL/GenBank/DDBJ databases">
        <title>Tapping the CABI collections for fungal endophytes: first genome assemblies for Collariella, Neodidymelliopsis, Ascochyta clinopodiicola, Didymella pomorum, Didymosphaeria variabile, Neocosmospora piperis and Neocucurbitaria cava.</title>
        <authorList>
            <person name="Hill R."/>
        </authorList>
    </citation>
    <scope>NUCLEOTIDE SEQUENCE</scope>
    <source>
        <strain evidence="2">IMI 356815</strain>
    </source>
</reference>
<dbReference type="Proteomes" id="UP001140513">
    <property type="component" value="Unassembled WGS sequence"/>
</dbReference>
<organism evidence="2 3">
    <name type="scientific">Didymosphaeria variabile</name>
    <dbReference type="NCBI Taxonomy" id="1932322"/>
    <lineage>
        <taxon>Eukaryota</taxon>
        <taxon>Fungi</taxon>
        <taxon>Dikarya</taxon>
        <taxon>Ascomycota</taxon>
        <taxon>Pezizomycotina</taxon>
        <taxon>Dothideomycetes</taxon>
        <taxon>Pleosporomycetidae</taxon>
        <taxon>Pleosporales</taxon>
        <taxon>Massarineae</taxon>
        <taxon>Didymosphaeriaceae</taxon>
        <taxon>Didymosphaeria</taxon>
    </lineage>
</organism>
<dbReference type="PANTHER" id="PTHR13812:SF19">
    <property type="entry name" value="KETIMINE REDUCTASE MU-CRYSTALLIN"/>
    <property type="match status" value="1"/>
</dbReference>
<dbReference type="Gene3D" id="3.40.50.720">
    <property type="entry name" value="NAD(P)-binding Rossmann-like Domain"/>
    <property type="match status" value="1"/>
</dbReference>
<dbReference type="GeneID" id="80905033"/>
<dbReference type="EMBL" id="JAPEUX010000001">
    <property type="protein sequence ID" value="KAJ4360934.1"/>
    <property type="molecule type" value="Genomic_DNA"/>
</dbReference>
<name>A0A9W9CGR2_9PLEO</name>
<gene>
    <name evidence="2" type="ORF">N0V89_001503</name>
</gene>